<dbReference type="InParanoid" id="A0A1W4XJ43"/>
<dbReference type="RefSeq" id="XP_018332385.1">
    <property type="nucleotide sequence ID" value="XM_018476883.1"/>
</dbReference>
<proteinExistence type="predicted"/>
<feature type="compositionally biased region" description="Polar residues" evidence="1">
    <location>
        <begin position="44"/>
        <end position="54"/>
    </location>
</feature>
<feature type="compositionally biased region" description="Basic and acidic residues" evidence="1">
    <location>
        <begin position="222"/>
        <end position="236"/>
    </location>
</feature>
<sequence length="265" mass="29350">MGDNNNITVPERIEMPKASVNILRQTHPAADLSLNVKRADENTDLTQEHSSATLPASPLPHTDEKQSPELKRDDESKVETYFQKIDLDATSTSVTNTLSRKADTPMQSFTKTEAAEQNQQMLTVPRYKSEIITNKDELNGKTSATGSPNFNKMKHLSSNVFPVGCMGCKEDVHSSSSRRFLNANEATIDHVGHMENTPRKRPTSRTRDTIRNPVTGAGVENYSDKQKVPSGKRKDGNPLLGTGYEDPVRRSETRVPPGGFSQGIW</sequence>
<evidence type="ECO:0000313" key="2">
    <source>
        <dbReference type="Proteomes" id="UP000192223"/>
    </source>
</evidence>
<dbReference type="GeneID" id="108741908"/>
<feature type="compositionally biased region" description="Basic and acidic residues" evidence="1">
    <location>
        <begin position="61"/>
        <end position="76"/>
    </location>
</feature>
<name>A0A1W4XJ43_AGRPL</name>
<gene>
    <name evidence="3" type="primary">LOC108741908</name>
</gene>
<feature type="compositionally biased region" description="Basic and acidic residues" evidence="1">
    <location>
        <begin position="187"/>
        <end position="198"/>
    </location>
</feature>
<protein>
    <submittedName>
        <fullName evidence="3">Uncharacterized protein LOC108741908</fullName>
    </submittedName>
</protein>
<dbReference type="KEGG" id="apln:108741908"/>
<feature type="region of interest" description="Disordered" evidence="1">
    <location>
        <begin position="33"/>
        <end position="76"/>
    </location>
</feature>
<feature type="region of interest" description="Disordered" evidence="1">
    <location>
        <begin position="185"/>
        <end position="265"/>
    </location>
</feature>
<dbReference type="OrthoDB" id="6367565at2759"/>
<dbReference type="AlphaFoldDB" id="A0A1W4XJ43"/>
<evidence type="ECO:0000256" key="1">
    <source>
        <dbReference type="SAM" id="MobiDB-lite"/>
    </source>
</evidence>
<organism evidence="2 3">
    <name type="scientific">Agrilus planipennis</name>
    <name type="common">Emerald ash borer</name>
    <name type="synonym">Agrilus marcopoli</name>
    <dbReference type="NCBI Taxonomy" id="224129"/>
    <lineage>
        <taxon>Eukaryota</taxon>
        <taxon>Metazoa</taxon>
        <taxon>Ecdysozoa</taxon>
        <taxon>Arthropoda</taxon>
        <taxon>Hexapoda</taxon>
        <taxon>Insecta</taxon>
        <taxon>Pterygota</taxon>
        <taxon>Neoptera</taxon>
        <taxon>Endopterygota</taxon>
        <taxon>Coleoptera</taxon>
        <taxon>Polyphaga</taxon>
        <taxon>Elateriformia</taxon>
        <taxon>Buprestoidea</taxon>
        <taxon>Buprestidae</taxon>
        <taxon>Agrilinae</taxon>
        <taxon>Agrilus</taxon>
    </lineage>
</organism>
<accession>A0A1W4XJ43</accession>
<dbReference type="Proteomes" id="UP000192223">
    <property type="component" value="Unplaced"/>
</dbReference>
<reference evidence="3" key="1">
    <citation type="submission" date="2025-08" db="UniProtKB">
        <authorList>
            <consortium name="RefSeq"/>
        </authorList>
    </citation>
    <scope>IDENTIFICATION</scope>
    <source>
        <tissue evidence="3">Entire body</tissue>
    </source>
</reference>
<evidence type="ECO:0000313" key="3">
    <source>
        <dbReference type="RefSeq" id="XP_018332385.1"/>
    </source>
</evidence>
<keyword evidence="2" id="KW-1185">Reference proteome</keyword>